<dbReference type="Proteomes" id="UP001056120">
    <property type="component" value="Linkage Group LG01"/>
</dbReference>
<accession>A0ACB9K6B6</accession>
<keyword evidence="2" id="KW-1185">Reference proteome</keyword>
<name>A0ACB9K6B6_9ASTR</name>
<reference evidence="2" key="1">
    <citation type="journal article" date="2022" name="Mol. Ecol. Resour.">
        <title>The genomes of chicory, endive, great burdock and yacon provide insights into Asteraceae palaeo-polyploidization history and plant inulin production.</title>
        <authorList>
            <person name="Fan W."/>
            <person name="Wang S."/>
            <person name="Wang H."/>
            <person name="Wang A."/>
            <person name="Jiang F."/>
            <person name="Liu H."/>
            <person name="Zhao H."/>
            <person name="Xu D."/>
            <person name="Zhang Y."/>
        </authorList>
    </citation>
    <scope>NUCLEOTIDE SEQUENCE [LARGE SCALE GENOMIC DNA]</scope>
    <source>
        <strain evidence="2">cv. Yunnan</strain>
    </source>
</reference>
<proteinExistence type="predicted"/>
<organism evidence="1 2">
    <name type="scientific">Smallanthus sonchifolius</name>
    <dbReference type="NCBI Taxonomy" id="185202"/>
    <lineage>
        <taxon>Eukaryota</taxon>
        <taxon>Viridiplantae</taxon>
        <taxon>Streptophyta</taxon>
        <taxon>Embryophyta</taxon>
        <taxon>Tracheophyta</taxon>
        <taxon>Spermatophyta</taxon>
        <taxon>Magnoliopsida</taxon>
        <taxon>eudicotyledons</taxon>
        <taxon>Gunneridae</taxon>
        <taxon>Pentapetalae</taxon>
        <taxon>asterids</taxon>
        <taxon>campanulids</taxon>
        <taxon>Asterales</taxon>
        <taxon>Asteraceae</taxon>
        <taxon>Asteroideae</taxon>
        <taxon>Heliantheae alliance</taxon>
        <taxon>Millerieae</taxon>
        <taxon>Smallanthus</taxon>
    </lineage>
</organism>
<evidence type="ECO:0000313" key="1">
    <source>
        <dbReference type="EMBL" id="KAI3827851.1"/>
    </source>
</evidence>
<gene>
    <name evidence="1" type="ORF">L1987_01938</name>
</gene>
<sequence length="68" mass="7371">MARGYDDGYVLKEEVVMLWQPSVLAVLERFGGGDDGFNGGVLGGKDGGSDGRMREVVLNRLRVVVAWT</sequence>
<evidence type="ECO:0000313" key="2">
    <source>
        <dbReference type="Proteomes" id="UP001056120"/>
    </source>
</evidence>
<protein>
    <submittedName>
        <fullName evidence="1">Uncharacterized protein</fullName>
    </submittedName>
</protein>
<dbReference type="EMBL" id="CM042018">
    <property type="protein sequence ID" value="KAI3827851.1"/>
    <property type="molecule type" value="Genomic_DNA"/>
</dbReference>
<comment type="caution">
    <text evidence="1">The sequence shown here is derived from an EMBL/GenBank/DDBJ whole genome shotgun (WGS) entry which is preliminary data.</text>
</comment>
<reference evidence="1 2" key="2">
    <citation type="journal article" date="2022" name="Mol. Ecol. Resour.">
        <title>The genomes of chicory, endive, great burdock and yacon provide insights into Asteraceae paleo-polyploidization history and plant inulin production.</title>
        <authorList>
            <person name="Fan W."/>
            <person name="Wang S."/>
            <person name="Wang H."/>
            <person name="Wang A."/>
            <person name="Jiang F."/>
            <person name="Liu H."/>
            <person name="Zhao H."/>
            <person name="Xu D."/>
            <person name="Zhang Y."/>
        </authorList>
    </citation>
    <scope>NUCLEOTIDE SEQUENCE [LARGE SCALE GENOMIC DNA]</scope>
    <source>
        <strain evidence="2">cv. Yunnan</strain>
        <tissue evidence="1">Leaves</tissue>
    </source>
</reference>